<evidence type="ECO:0000256" key="4">
    <source>
        <dbReference type="RuleBase" id="RU003788"/>
    </source>
</evidence>
<comment type="catalytic activity">
    <reaction evidence="4">
        <text>Hydrolysis of (1-&gt;4)-beta-linkages between N-acetylmuramic acid and N-acetyl-D-glucosamine residues in a peptidoglycan and between N-acetyl-D-glucosamine residues in chitodextrins.</text>
        <dbReference type="EC" id="3.2.1.17"/>
    </reaction>
</comment>
<keyword evidence="4" id="KW-0326">Glycosidase</keyword>
<dbReference type="InterPro" id="IPR051018">
    <property type="entry name" value="Bacteriophage_GH24"/>
</dbReference>
<dbReference type="AlphaFoldDB" id="D5WEE9"/>
<name>D5WEE9_PARAM</name>
<evidence type="ECO:0000256" key="1">
    <source>
        <dbReference type="ARBA" id="ARBA00022529"/>
    </source>
</evidence>
<gene>
    <name evidence="5" type="ordered locus">BC1002_3186</name>
</gene>
<dbReference type="PANTHER" id="PTHR38107">
    <property type="match status" value="1"/>
</dbReference>
<dbReference type="GO" id="GO:0009253">
    <property type="term" value="P:peptidoglycan catabolic process"/>
    <property type="evidence" value="ECO:0007669"/>
    <property type="project" value="InterPro"/>
</dbReference>
<dbReference type="CDD" id="cd00737">
    <property type="entry name" value="lyz_endolysin_autolysin"/>
    <property type="match status" value="1"/>
</dbReference>
<dbReference type="Pfam" id="PF00959">
    <property type="entry name" value="Phage_lysozyme"/>
    <property type="match status" value="1"/>
</dbReference>
<dbReference type="GO" id="GO:0042742">
    <property type="term" value="P:defense response to bacterium"/>
    <property type="evidence" value="ECO:0007669"/>
    <property type="project" value="UniProtKB-KW"/>
</dbReference>
<accession>D5WEE9</accession>
<dbReference type="SUPFAM" id="SSF53955">
    <property type="entry name" value="Lysozyme-like"/>
    <property type="match status" value="1"/>
</dbReference>
<comment type="similarity">
    <text evidence="4">Belongs to the glycosyl hydrolase 24 family.</text>
</comment>
<dbReference type="InterPro" id="IPR033907">
    <property type="entry name" value="Endolysin_autolysin"/>
</dbReference>
<proteinExistence type="inferred from homology"/>
<dbReference type="eggNOG" id="COG3772">
    <property type="taxonomic scope" value="Bacteria"/>
</dbReference>
<dbReference type="Gene3D" id="1.10.530.40">
    <property type="match status" value="1"/>
</dbReference>
<keyword evidence="4 5" id="KW-0378">Hydrolase</keyword>
<keyword evidence="2 4" id="KW-0081">Bacteriolytic enzyme</keyword>
<dbReference type="EC" id="3.2.1.17" evidence="4"/>
<dbReference type="Proteomes" id="UP000002190">
    <property type="component" value="Chromosome 2"/>
</dbReference>
<dbReference type="GO" id="GO:0016998">
    <property type="term" value="P:cell wall macromolecule catabolic process"/>
    <property type="evidence" value="ECO:0007669"/>
    <property type="project" value="InterPro"/>
</dbReference>
<dbReference type="KEGG" id="bge:BC1002_3186"/>
<dbReference type="InterPro" id="IPR002196">
    <property type="entry name" value="Glyco_hydro_24"/>
</dbReference>
<dbReference type="GO" id="GO:0003796">
    <property type="term" value="F:lysozyme activity"/>
    <property type="evidence" value="ECO:0007669"/>
    <property type="project" value="UniProtKB-EC"/>
</dbReference>
<evidence type="ECO:0000256" key="3">
    <source>
        <dbReference type="ARBA" id="ARBA00023200"/>
    </source>
</evidence>
<evidence type="ECO:0000313" key="6">
    <source>
        <dbReference type="Proteomes" id="UP000002190"/>
    </source>
</evidence>
<keyword evidence="1 4" id="KW-0929">Antimicrobial</keyword>
<dbReference type="InterPro" id="IPR023346">
    <property type="entry name" value="Lysozyme-like_dom_sf"/>
</dbReference>
<reference evidence="5 6" key="2">
    <citation type="journal article" date="2012" name="J. Bacteriol.">
        <title>Genome Sequences of Burkholderia sp. Strains CCGE1002 and H160, Isolated from Legume Nodules in Mexico and Brazil.</title>
        <authorList>
            <person name="Ormeno-Orrillo E."/>
            <person name="Rogel M.A."/>
            <person name="Chueire L.M."/>
            <person name="Tiedje J.M."/>
            <person name="Martinez-Romero E."/>
            <person name="Hungria M."/>
        </authorList>
    </citation>
    <scope>NUCLEOTIDE SEQUENCE [LARGE SCALE GENOMIC DNA]</scope>
    <source>
        <strain evidence="5 6">CCGE1002</strain>
    </source>
</reference>
<dbReference type="InterPro" id="IPR023347">
    <property type="entry name" value="Lysozyme_dom_sf"/>
</dbReference>
<dbReference type="EMBL" id="CP002014">
    <property type="protein sequence ID" value="ADG17231.1"/>
    <property type="molecule type" value="Genomic_DNA"/>
</dbReference>
<evidence type="ECO:0000313" key="5">
    <source>
        <dbReference type="EMBL" id="ADG17231.1"/>
    </source>
</evidence>
<dbReference type="HOGENOM" id="CLU_1537225_0_0_4"/>
<dbReference type="GO" id="GO:0031640">
    <property type="term" value="P:killing of cells of another organism"/>
    <property type="evidence" value="ECO:0007669"/>
    <property type="project" value="UniProtKB-KW"/>
</dbReference>
<dbReference type="PANTHER" id="PTHR38107:SF3">
    <property type="entry name" value="LYSOZYME RRRD-RELATED"/>
    <property type="match status" value="1"/>
</dbReference>
<keyword evidence="3" id="KW-1035">Host cytoplasm</keyword>
<reference evidence="6" key="1">
    <citation type="submission" date="2010-04" db="EMBL/GenBank/DDBJ databases">
        <title>Complete sequence of chromosome 2 of Burkholderia sp. CCGE1002.</title>
        <authorList>
            <consortium name="US DOE Joint Genome Institute"/>
            <person name="Lucas S."/>
            <person name="Copeland A."/>
            <person name="Lapidus A."/>
            <person name="Cheng J.-F."/>
            <person name="Bruce D."/>
            <person name="Goodwin L."/>
            <person name="Pitluck S."/>
            <person name="Chertkov O."/>
            <person name="Detter J.C."/>
            <person name="Han C."/>
            <person name="Tapia R."/>
            <person name="Land M."/>
            <person name="Hauser L."/>
            <person name="Kyrpides N."/>
            <person name="Ovchinnikova G."/>
            <person name="Martinez-Romero E."/>
            <person name="Hernandez M.A.R."/>
            <person name="Tiedje J.M."/>
            <person name="Woyke T."/>
        </authorList>
    </citation>
    <scope>NUCLEOTIDE SEQUENCE [LARGE SCALE GENOMIC DNA]</scope>
    <source>
        <strain evidence="6">CCGE1002</strain>
    </source>
</reference>
<protein>
    <recommendedName>
        <fullName evidence="4">Lysozyme</fullName>
        <ecNumber evidence="4">3.2.1.17</ecNumber>
    </recommendedName>
</protein>
<sequence>MAVQSGRLCKPWHVSPEGLSFTAVWESGVLNGVYQGHQVTEGFILKAYLDNVGIPTVGCGHRIIVADHIEVGQVISLERAREFRRRNVAEVERRLNSGIHVPLFQYEYDALVSIVYNSGPGRGADGIIGKINAGNYRNMHDFILTYRIGGNRGVRNRRVGEARLFSSGVYDASH</sequence>
<dbReference type="CAZy" id="GH24">
    <property type="family name" value="Glycoside Hydrolase Family 24"/>
</dbReference>
<evidence type="ECO:0000256" key="2">
    <source>
        <dbReference type="ARBA" id="ARBA00022638"/>
    </source>
</evidence>
<organism evidence="5 6">
    <name type="scientific">Paraburkholderia atlantica</name>
    <dbReference type="NCBI Taxonomy" id="2654982"/>
    <lineage>
        <taxon>Bacteria</taxon>
        <taxon>Pseudomonadati</taxon>
        <taxon>Pseudomonadota</taxon>
        <taxon>Betaproteobacteria</taxon>
        <taxon>Burkholderiales</taxon>
        <taxon>Burkholderiaceae</taxon>
        <taxon>Paraburkholderia</taxon>
    </lineage>
</organism>